<evidence type="ECO:0000256" key="9">
    <source>
        <dbReference type="ARBA" id="ARBA00047380"/>
    </source>
</evidence>
<dbReference type="GO" id="GO:0006412">
    <property type="term" value="P:translation"/>
    <property type="evidence" value="ECO:0007669"/>
    <property type="project" value="UniProtKB-KW"/>
</dbReference>
<evidence type="ECO:0000313" key="12">
    <source>
        <dbReference type="EMBL" id="RWX50700.1"/>
    </source>
</evidence>
<keyword evidence="7" id="KW-0648">Protein biosynthesis</keyword>
<evidence type="ECO:0000256" key="8">
    <source>
        <dbReference type="ARBA" id="ARBA00024799"/>
    </source>
</evidence>
<dbReference type="EMBL" id="MTKR01000035">
    <property type="protein sequence ID" value="RWX50700.1"/>
    <property type="molecule type" value="Genomic_DNA"/>
</dbReference>
<feature type="domain" description="Asn/Gln amidotransferase" evidence="11">
    <location>
        <begin position="1"/>
        <end position="52"/>
    </location>
</feature>
<proteinExistence type="inferred from homology"/>
<accession>A0A444JC65</accession>
<evidence type="ECO:0000256" key="10">
    <source>
        <dbReference type="ARBA" id="ARBA00047913"/>
    </source>
</evidence>
<dbReference type="Proteomes" id="UP000287615">
    <property type="component" value="Unassembled WGS sequence"/>
</dbReference>
<dbReference type="GO" id="GO:0050567">
    <property type="term" value="F:glutaminyl-tRNA synthase (glutamine-hydrolyzing) activity"/>
    <property type="evidence" value="ECO:0007669"/>
    <property type="project" value="RHEA"/>
</dbReference>
<name>A0A444JC65_9BACT</name>
<evidence type="ECO:0000256" key="3">
    <source>
        <dbReference type="ARBA" id="ARBA00016923"/>
    </source>
</evidence>
<dbReference type="FunFam" id="1.10.10.410:FF:000001">
    <property type="entry name" value="Aspartyl/glutamyl-tRNA(Asn/Gln) amidotransferase subunit B"/>
    <property type="match status" value="1"/>
</dbReference>
<comment type="catalytic activity">
    <reaction evidence="10">
        <text>L-glutamyl-tRNA(Gln) + L-glutamine + ATP + H2O = L-glutaminyl-tRNA(Gln) + L-glutamate + ADP + phosphate + H(+)</text>
        <dbReference type="Rhea" id="RHEA:17521"/>
        <dbReference type="Rhea" id="RHEA-COMP:9681"/>
        <dbReference type="Rhea" id="RHEA-COMP:9684"/>
        <dbReference type="ChEBI" id="CHEBI:15377"/>
        <dbReference type="ChEBI" id="CHEBI:15378"/>
        <dbReference type="ChEBI" id="CHEBI:29985"/>
        <dbReference type="ChEBI" id="CHEBI:30616"/>
        <dbReference type="ChEBI" id="CHEBI:43474"/>
        <dbReference type="ChEBI" id="CHEBI:58359"/>
        <dbReference type="ChEBI" id="CHEBI:78520"/>
        <dbReference type="ChEBI" id="CHEBI:78521"/>
        <dbReference type="ChEBI" id="CHEBI:456216"/>
    </reaction>
</comment>
<reference evidence="12 13" key="1">
    <citation type="submission" date="2017-01" db="EMBL/GenBank/DDBJ databases">
        <title>The cable genome- insights into the physiology and evolution of filamentous bacteria capable of sulfide oxidation via long distance electron transfer.</title>
        <authorList>
            <person name="Schreiber L."/>
            <person name="Bjerg J.T."/>
            <person name="Boggild A."/>
            <person name="Van De Vossenberg J."/>
            <person name="Meysman F."/>
            <person name="Nielsen L.P."/>
            <person name="Schramm A."/>
            <person name="Kjeldsen K.U."/>
        </authorList>
    </citation>
    <scope>NUCLEOTIDE SEQUENCE [LARGE SCALE GENOMIC DNA]</scope>
    <source>
        <strain evidence="12">A3</strain>
    </source>
</reference>
<dbReference type="Pfam" id="PF02637">
    <property type="entry name" value="GatB_Yqey"/>
    <property type="match status" value="1"/>
</dbReference>
<dbReference type="Gene3D" id="1.10.10.410">
    <property type="match status" value="1"/>
</dbReference>
<organism evidence="12 13">
    <name type="scientific">Candidatus Electrothrix marina</name>
    <dbReference type="NCBI Taxonomy" id="1859130"/>
    <lineage>
        <taxon>Bacteria</taxon>
        <taxon>Pseudomonadati</taxon>
        <taxon>Thermodesulfobacteriota</taxon>
        <taxon>Desulfobulbia</taxon>
        <taxon>Desulfobulbales</taxon>
        <taxon>Desulfobulbaceae</taxon>
        <taxon>Candidatus Electrothrix</taxon>
    </lineage>
</organism>
<sequence length="53" mass="5998">MVREIIEANPEQAQQFREGKTKVMGFFVGQLMQKTKGKANPQMANKLFAQELG</sequence>
<keyword evidence="5" id="KW-0547">Nucleotide-binding</keyword>
<dbReference type="GO" id="GO:0050566">
    <property type="term" value="F:asparaginyl-tRNA synthase (glutamine-hydrolyzing) activity"/>
    <property type="evidence" value="ECO:0007669"/>
    <property type="project" value="RHEA"/>
</dbReference>
<comment type="subunit">
    <text evidence="2">Heterotrimer of A, B and C subunits.</text>
</comment>
<dbReference type="SUPFAM" id="SSF89095">
    <property type="entry name" value="GatB/YqeY motif"/>
    <property type="match status" value="1"/>
</dbReference>
<keyword evidence="4 12" id="KW-0436">Ligase</keyword>
<evidence type="ECO:0000256" key="7">
    <source>
        <dbReference type="ARBA" id="ARBA00022917"/>
    </source>
</evidence>
<evidence type="ECO:0000256" key="5">
    <source>
        <dbReference type="ARBA" id="ARBA00022741"/>
    </source>
</evidence>
<comment type="function">
    <text evidence="8">Allows the formation of correctly charged Asn-tRNA(Asn) or Gln-tRNA(Gln) through the transamidation of misacylated Asp-tRNA(Asn) or Glu-tRNA(Gln) in organisms which lack either or both of asparaginyl-tRNA or glutaminyl-tRNA synthetases. The reaction takes place in the presence of glutamine and ATP through an activated phospho-Asp-tRNA(Asn) or phospho-Glu-tRNA(Gln).</text>
</comment>
<protein>
    <recommendedName>
        <fullName evidence="3">Aspartyl/glutamyl-tRNA(Asn/Gln) amidotransferase subunit B</fullName>
    </recommendedName>
</protein>
<evidence type="ECO:0000256" key="6">
    <source>
        <dbReference type="ARBA" id="ARBA00022840"/>
    </source>
</evidence>
<dbReference type="GO" id="GO:0005524">
    <property type="term" value="F:ATP binding"/>
    <property type="evidence" value="ECO:0007669"/>
    <property type="project" value="UniProtKB-KW"/>
</dbReference>
<evidence type="ECO:0000313" key="13">
    <source>
        <dbReference type="Proteomes" id="UP000287615"/>
    </source>
</evidence>
<evidence type="ECO:0000259" key="11">
    <source>
        <dbReference type="Pfam" id="PF02637"/>
    </source>
</evidence>
<comment type="similarity">
    <text evidence="1">Belongs to the GatB/GatE family. GatB subfamily.</text>
</comment>
<comment type="caution">
    <text evidence="12">The sequence shown here is derived from an EMBL/GenBank/DDBJ whole genome shotgun (WGS) entry which is preliminary data.</text>
</comment>
<keyword evidence="6" id="KW-0067">ATP-binding</keyword>
<dbReference type="InterPro" id="IPR003789">
    <property type="entry name" value="Asn/Gln_tRNA_amidoTrase-B-like"/>
</dbReference>
<dbReference type="AlphaFoldDB" id="A0A444JC65"/>
<dbReference type="InterPro" id="IPR018027">
    <property type="entry name" value="Asn/Gln_amidotransferase"/>
</dbReference>
<evidence type="ECO:0000256" key="2">
    <source>
        <dbReference type="ARBA" id="ARBA00011123"/>
    </source>
</evidence>
<evidence type="ECO:0000256" key="1">
    <source>
        <dbReference type="ARBA" id="ARBA00005306"/>
    </source>
</evidence>
<dbReference type="InterPro" id="IPR023168">
    <property type="entry name" value="GatB_Yqey_C_2"/>
</dbReference>
<comment type="catalytic activity">
    <reaction evidence="9">
        <text>L-aspartyl-tRNA(Asn) + L-glutamine + ATP + H2O = L-asparaginyl-tRNA(Asn) + L-glutamate + ADP + phosphate + 2 H(+)</text>
        <dbReference type="Rhea" id="RHEA:14513"/>
        <dbReference type="Rhea" id="RHEA-COMP:9674"/>
        <dbReference type="Rhea" id="RHEA-COMP:9677"/>
        <dbReference type="ChEBI" id="CHEBI:15377"/>
        <dbReference type="ChEBI" id="CHEBI:15378"/>
        <dbReference type="ChEBI" id="CHEBI:29985"/>
        <dbReference type="ChEBI" id="CHEBI:30616"/>
        <dbReference type="ChEBI" id="CHEBI:43474"/>
        <dbReference type="ChEBI" id="CHEBI:58359"/>
        <dbReference type="ChEBI" id="CHEBI:78515"/>
        <dbReference type="ChEBI" id="CHEBI:78516"/>
        <dbReference type="ChEBI" id="CHEBI:456216"/>
    </reaction>
</comment>
<evidence type="ECO:0000256" key="4">
    <source>
        <dbReference type="ARBA" id="ARBA00022598"/>
    </source>
</evidence>
<gene>
    <name evidence="12" type="ORF">VU00_10353</name>
</gene>